<accession>A0A0C9MZ29</accession>
<dbReference type="OrthoDB" id="10532517at2759"/>
<organism evidence="1">
    <name type="scientific">Mucor ambiguus</name>
    <dbReference type="NCBI Taxonomy" id="91626"/>
    <lineage>
        <taxon>Eukaryota</taxon>
        <taxon>Fungi</taxon>
        <taxon>Fungi incertae sedis</taxon>
        <taxon>Mucoromycota</taxon>
        <taxon>Mucoromycotina</taxon>
        <taxon>Mucoromycetes</taxon>
        <taxon>Mucorales</taxon>
        <taxon>Mucorineae</taxon>
        <taxon>Mucoraceae</taxon>
        <taxon>Mucor</taxon>
    </lineage>
</organism>
<evidence type="ECO:0000313" key="1">
    <source>
        <dbReference type="EMBL" id="GAN08852.1"/>
    </source>
</evidence>
<protein>
    <submittedName>
        <fullName evidence="1">Uncharacterized protein</fullName>
    </submittedName>
</protein>
<reference evidence="1" key="1">
    <citation type="submission" date="2014-09" db="EMBL/GenBank/DDBJ databases">
        <title>Draft genome sequence of an oleaginous Mucoromycotina fungus Mucor ambiguus NBRC6742.</title>
        <authorList>
            <person name="Takeda I."/>
            <person name="Yamane N."/>
            <person name="Morita T."/>
            <person name="Tamano K."/>
            <person name="Machida M."/>
            <person name="Baker S."/>
            <person name="Koike H."/>
        </authorList>
    </citation>
    <scope>NUCLEOTIDE SEQUENCE</scope>
    <source>
        <strain evidence="1">NBRC 6742</strain>
    </source>
</reference>
<dbReference type="EMBL" id="DF836516">
    <property type="protein sequence ID" value="GAN08852.1"/>
    <property type="molecule type" value="Genomic_DNA"/>
</dbReference>
<dbReference type="AlphaFoldDB" id="A0A0C9MZ29"/>
<evidence type="ECO:0000313" key="2">
    <source>
        <dbReference type="Proteomes" id="UP000053815"/>
    </source>
</evidence>
<sequence>MMKARLDGYSLPQEIALNIQSQENFCTKNDMAAWMIEIIKIEHNNIESFEIVGSCRADLLEFLVYKYPNAKSIVIKAGSQAYTFTLIVNEEGLSHAIKHLFAVDLQFTLKEENEDQYCIEINSP</sequence>
<dbReference type="Proteomes" id="UP000053815">
    <property type="component" value="Unassembled WGS sequence"/>
</dbReference>
<name>A0A0C9MZ29_9FUNG</name>
<proteinExistence type="predicted"/>
<keyword evidence="2" id="KW-1185">Reference proteome</keyword>
<gene>
    <name evidence="1" type="ORF">MAM1_0227c08369</name>
</gene>